<dbReference type="EMBL" id="JAFIRN010000004">
    <property type="protein sequence ID" value="KAG5849896.1"/>
    <property type="molecule type" value="Genomic_DNA"/>
</dbReference>
<dbReference type="SMART" id="SM00409">
    <property type="entry name" value="IG"/>
    <property type="match status" value="1"/>
</dbReference>
<feature type="domain" description="Ig-like" evidence="2">
    <location>
        <begin position="1"/>
        <end position="85"/>
    </location>
</feature>
<accession>A0A9D3S2E7</accession>
<dbReference type="PANTHER" id="PTHR46484">
    <property type="entry name" value="SI:CH211-171H4.5-RELATED"/>
    <property type="match status" value="1"/>
</dbReference>
<dbReference type="AlphaFoldDB" id="A0A9D3S2E7"/>
<dbReference type="Gene3D" id="2.60.40.10">
    <property type="entry name" value="Immunoglobulins"/>
    <property type="match status" value="2"/>
</dbReference>
<name>A0A9D3S2E7_ANGAN</name>
<dbReference type="InterPro" id="IPR003598">
    <property type="entry name" value="Ig_sub2"/>
</dbReference>
<evidence type="ECO:0000259" key="2">
    <source>
        <dbReference type="PROSITE" id="PS50835"/>
    </source>
</evidence>
<dbReference type="InterPro" id="IPR007110">
    <property type="entry name" value="Ig-like_dom"/>
</dbReference>
<dbReference type="Proteomes" id="UP001044222">
    <property type="component" value="Unassembled WGS sequence"/>
</dbReference>
<protein>
    <recommendedName>
        <fullName evidence="2">Ig-like domain-containing protein</fullName>
    </recommendedName>
</protein>
<evidence type="ECO:0000313" key="3">
    <source>
        <dbReference type="EMBL" id="KAG5849896.1"/>
    </source>
</evidence>
<dbReference type="Pfam" id="PF13895">
    <property type="entry name" value="Ig_2"/>
    <property type="match status" value="1"/>
</dbReference>
<dbReference type="InterPro" id="IPR013783">
    <property type="entry name" value="Ig-like_fold"/>
</dbReference>
<proteinExistence type="predicted"/>
<dbReference type="SMART" id="SM00408">
    <property type="entry name" value="IGc2"/>
    <property type="match status" value="1"/>
</dbReference>
<gene>
    <name evidence="3" type="ORF">ANANG_G00076550</name>
</gene>
<keyword evidence="1" id="KW-0472">Membrane</keyword>
<keyword evidence="4" id="KW-1185">Reference proteome</keyword>
<dbReference type="InterPro" id="IPR036179">
    <property type="entry name" value="Ig-like_dom_sf"/>
</dbReference>
<sequence length="290" mass="31037">MEGTPVNLTCTASAPCPRLPPALTWSPPELGRGASALLGNPDGTRSASSTLSFVASRLHHGRIACSADYPLQLGGGSKRAEEAVTLNVLYSPKGTSATVSPSELVPEGTTVSLNCTSDANPQVAHYSWFRVKDGKVTAVGWERNLTLVMTENHTGLYHCEAQNEHGRQNSTAVQLRVQGVGAAPWIWGPVGGGFLLLSSLLILCICRQRKLPDPVVMKDRGEDDSPVYENISTVTKLGFAENQPRKDLDEAAYSNRETLNPGGTVCMSNPSGTAERDDQLYANCFTPSRP</sequence>
<dbReference type="InterPro" id="IPR003599">
    <property type="entry name" value="Ig_sub"/>
</dbReference>
<keyword evidence="1" id="KW-1133">Transmembrane helix</keyword>
<organism evidence="3 4">
    <name type="scientific">Anguilla anguilla</name>
    <name type="common">European freshwater eel</name>
    <name type="synonym">Muraena anguilla</name>
    <dbReference type="NCBI Taxonomy" id="7936"/>
    <lineage>
        <taxon>Eukaryota</taxon>
        <taxon>Metazoa</taxon>
        <taxon>Chordata</taxon>
        <taxon>Craniata</taxon>
        <taxon>Vertebrata</taxon>
        <taxon>Euteleostomi</taxon>
        <taxon>Actinopterygii</taxon>
        <taxon>Neopterygii</taxon>
        <taxon>Teleostei</taxon>
        <taxon>Anguilliformes</taxon>
        <taxon>Anguillidae</taxon>
        <taxon>Anguilla</taxon>
    </lineage>
</organism>
<keyword evidence="1" id="KW-0812">Transmembrane</keyword>
<evidence type="ECO:0000313" key="4">
    <source>
        <dbReference type="Proteomes" id="UP001044222"/>
    </source>
</evidence>
<dbReference type="SUPFAM" id="SSF48726">
    <property type="entry name" value="Immunoglobulin"/>
    <property type="match status" value="2"/>
</dbReference>
<feature type="domain" description="Ig-like" evidence="2">
    <location>
        <begin position="92"/>
        <end position="174"/>
    </location>
</feature>
<dbReference type="PANTHER" id="PTHR46484:SF8">
    <property type="entry name" value="B-CELL RECEPTOR CD22-LIKE-RELATED"/>
    <property type="match status" value="1"/>
</dbReference>
<reference evidence="3" key="1">
    <citation type="submission" date="2021-01" db="EMBL/GenBank/DDBJ databases">
        <title>A chromosome-scale assembly of European eel, Anguilla anguilla.</title>
        <authorList>
            <person name="Henkel C."/>
            <person name="Jong-Raadsen S.A."/>
            <person name="Dufour S."/>
            <person name="Weltzien F.-A."/>
            <person name="Palstra A.P."/>
            <person name="Pelster B."/>
            <person name="Spaink H.P."/>
            <person name="Van Den Thillart G.E."/>
            <person name="Jansen H."/>
            <person name="Zahm M."/>
            <person name="Klopp C."/>
            <person name="Cedric C."/>
            <person name="Louis A."/>
            <person name="Berthelot C."/>
            <person name="Parey E."/>
            <person name="Roest Crollius H."/>
            <person name="Montfort J."/>
            <person name="Robinson-Rechavi M."/>
            <person name="Bucao C."/>
            <person name="Bouchez O."/>
            <person name="Gislard M."/>
            <person name="Lluch J."/>
            <person name="Milhes M."/>
            <person name="Lampietro C."/>
            <person name="Lopez Roques C."/>
            <person name="Donnadieu C."/>
            <person name="Braasch I."/>
            <person name="Desvignes T."/>
            <person name="Postlethwait J."/>
            <person name="Bobe J."/>
            <person name="Guiguen Y."/>
            <person name="Dirks R."/>
        </authorList>
    </citation>
    <scope>NUCLEOTIDE SEQUENCE</scope>
    <source>
        <strain evidence="3">Tag_6206</strain>
        <tissue evidence="3">Liver</tissue>
    </source>
</reference>
<feature type="transmembrane region" description="Helical" evidence="1">
    <location>
        <begin position="185"/>
        <end position="206"/>
    </location>
</feature>
<dbReference type="PROSITE" id="PS50835">
    <property type="entry name" value="IG_LIKE"/>
    <property type="match status" value="2"/>
</dbReference>
<evidence type="ECO:0000256" key="1">
    <source>
        <dbReference type="SAM" id="Phobius"/>
    </source>
</evidence>
<comment type="caution">
    <text evidence="3">The sequence shown here is derived from an EMBL/GenBank/DDBJ whole genome shotgun (WGS) entry which is preliminary data.</text>
</comment>